<dbReference type="SUPFAM" id="SSF46785">
    <property type="entry name" value="Winged helix' DNA-binding domain"/>
    <property type="match status" value="1"/>
</dbReference>
<dbReference type="RefSeq" id="WP_308202292.1">
    <property type="nucleotide sequence ID" value="NZ_CP159290.1"/>
</dbReference>
<gene>
    <name evidence="13" type="ORF">ABRQ22_14000</name>
</gene>
<dbReference type="InterPro" id="IPR043135">
    <property type="entry name" value="Fur_C"/>
</dbReference>
<protein>
    <submittedName>
        <fullName evidence="13">Fur family transcriptional regulator</fullName>
    </submittedName>
</protein>
<dbReference type="CDD" id="cd07153">
    <property type="entry name" value="Fur_like"/>
    <property type="match status" value="1"/>
</dbReference>
<evidence type="ECO:0000256" key="5">
    <source>
        <dbReference type="ARBA" id="ARBA00022491"/>
    </source>
</evidence>
<feature type="binding site" evidence="11">
    <location>
        <position position="125"/>
    </location>
    <ligand>
        <name>Zn(2+)</name>
        <dbReference type="ChEBI" id="CHEBI:29105"/>
    </ligand>
</feature>
<dbReference type="InterPro" id="IPR036388">
    <property type="entry name" value="WH-like_DNA-bd_sf"/>
</dbReference>
<evidence type="ECO:0000256" key="12">
    <source>
        <dbReference type="PIRSR" id="PIRSR602481-2"/>
    </source>
</evidence>
<dbReference type="GO" id="GO:0045892">
    <property type="term" value="P:negative regulation of DNA-templated transcription"/>
    <property type="evidence" value="ECO:0007669"/>
    <property type="project" value="TreeGrafter"/>
</dbReference>
<dbReference type="InterPro" id="IPR002481">
    <property type="entry name" value="FUR"/>
</dbReference>
<accession>A0AAU8FWH4</accession>
<comment type="subcellular location">
    <subcellularLocation>
        <location evidence="1">Cytoplasm</location>
    </subcellularLocation>
</comment>
<comment type="cofactor">
    <cofactor evidence="11">
        <name>Zn(2+)</name>
        <dbReference type="ChEBI" id="CHEBI:29105"/>
    </cofactor>
    <text evidence="11">Binds 1 zinc ion per subunit.</text>
</comment>
<keyword evidence="7 11" id="KW-0862">Zinc</keyword>
<dbReference type="GO" id="GO:0000976">
    <property type="term" value="F:transcription cis-regulatory region binding"/>
    <property type="evidence" value="ECO:0007669"/>
    <property type="project" value="TreeGrafter"/>
</dbReference>
<evidence type="ECO:0000256" key="10">
    <source>
        <dbReference type="ARBA" id="ARBA00023163"/>
    </source>
</evidence>
<dbReference type="InterPro" id="IPR036390">
    <property type="entry name" value="WH_DNA-bd_sf"/>
</dbReference>
<evidence type="ECO:0000256" key="8">
    <source>
        <dbReference type="ARBA" id="ARBA00023015"/>
    </source>
</evidence>
<dbReference type="GO" id="GO:0003700">
    <property type="term" value="F:DNA-binding transcription factor activity"/>
    <property type="evidence" value="ECO:0007669"/>
    <property type="project" value="InterPro"/>
</dbReference>
<evidence type="ECO:0000256" key="9">
    <source>
        <dbReference type="ARBA" id="ARBA00023125"/>
    </source>
</evidence>
<dbReference type="FunFam" id="1.10.10.10:FF:000459">
    <property type="entry name" value="Ferric uptake regulation protein"/>
    <property type="match status" value="1"/>
</dbReference>
<dbReference type="PANTHER" id="PTHR33202">
    <property type="entry name" value="ZINC UPTAKE REGULATION PROTEIN"/>
    <property type="match status" value="1"/>
</dbReference>
<dbReference type="PANTHER" id="PTHR33202:SF2">
    <property type="entry name" value="FERRIC UPTAKE REGULATION PROTEIN"/>
    <property type="match status" value="1"/>
</dbReference>
<organism evidence="13">
    <name type="scientific">Cellulosimicrobium sp. ES-005</name>
    <dbReference type="NCBI Taxonomy" id="3163031"/>
    <lineage>
        <taxon>Bacteria</taxon>
        <taxon>Bacillati</taxon>
        <taxon>Actinomycetota</taxon>
        <taxon>Actinomycetes</taxon>
        <taxon>Micrococcales</taxon>
        <taxon>Promicromonosporaceae</taxon>
        <taxon>Cellulosimicrobium</taxon>
    </lineage>
</organism>
<feature type="binding site" evidence="11">
    <location>
        <position position="82"/>
    </location>
    <ligand>
        <name>Zn(2+)</name>
        <dbReference type="ChEBI" id="CHEBI:29105"/>
    </ligand>
</feature>
<keyword evidence="8" id="KW-0805">Transcription regulation</keyword>
<dbReference type="GO" id="GO:1900376">
    <property type="term" value="P:regulation of secondary metabolite biosynthetic process"/>
    <property type="evidence" value="ECO:0007669"/>
    <property type="project" value="TreeGrafter"/>
</dbReference>
<keyword evidence="5" id="KW-0678">Repressor</keyword>
<evidence type="ECO:0000256" key="7">
    <source>
        <dbReference type="ARBA" id="ARBA00022833"/>
    </source>
</evidence>
<evidence type="ECO:0000256" key="11">
    <source>
        <dbReference type="PIRSR" id="PIRSR602481-1"/>
    </source>
</evidence>
<dbReference type="AlphaFoldDB" id="A0AAU8FWH4"/>
<dbReference type="GO" id="GO:0008270">
    <property type="term" value="F:zinc ion binding"/>
    <property type="evidence" value="ECO:0007669"/>
    <property type="project" value="TreeGrafter"/>
</dbReference>
<keyword evidence="6 11" id="KW-0479">Metal-binding</keyword>
<evidence type="ECO:0000256" key="4">
    <source>
        <dbReference type="ARBA" id="ARBA00022490"/>
    </source>
</evidence>
<feature type="binding site" evidence="12">
    <location>
        <position position="97"/>
    </location>
    <ligand>
        <name>Fe cation</name>
        <dbReference type="ChEBI" id="CHEBI:24875"/>
    </ligand>
</feature>
<keyword evidence="12" id="KW-0408">Iron</keyword>
<dbReference type="Gene3D" id="3.30.1490.190">
    <property type="match status" value="1"/>
</dbReference>
<feature type="binding site" evidence="12">
    <location>
        <position position="76"/>
    </location>
    <ligand>
        <name>Fe cation</name>
        <dbReference type="ChEBI" id="CHEBI:24875"/>
    </ligand>
</feature>
<feature type="binding site" evidence="12">
    <location>
        <position position="114"/>
    </location>
    <ligand>
        <name>Fe cation</name>
        <dbReference type="ChEBI" id="CHEBI:24875"/>
    </ligand>
</feature>
<keyword evidence="10" id="KW-0804">Transcription</keyword>
<evidence type="ECO:0000256" key="3">
    <source>
        <dbReference type="ARBA" id="ARBA00011738"/>
    </source>
</evidence>
<comment type="subunit">
    <text evidence="3">Homodimer.</text>
</comment>
<keyword evidence="4" id="KW-0963">Cytoplasm</keyword>
<proteinExistence type="inferred from homology"/>
<comment type="similarity">
    <text evidence="2">Belongs to the Fur family.</text>
</comment>
<evidence type="ECO:0000256" key="1">
    <source>
        <dbReference type="ARBA" id="ARBA00004496"/>
    </source>
</evidence>
<evidence type="ECO:0000256" key="6">
    <source>
        <dbReference type="ARBA" id="ARBA00022723"/>
    </source>
</evidence>
<dbReference type="Pfam" id="PF01475">
    <property type="entry name" value="FUR"/>
    <property type="match status" value="1"/>
</dbReference>
<sequence>MQRMTRQRAALLEAIEEQEGFRSAQAIHQDLRARGDAVGLATVYRGLQALADAGVVDSLRTAEGESLYRRCARAEHHHHLVCRSCGRAEEIDGPSVESWARSVGGTHGFVDIEHVVELFGTCAECRARDGQARSDRA</sequence>
<evidence type="ECO:0000256" key="2">
    <source>
        <dbReference type="ARBA" id="ARBA00007957"/>
    </source>
</evidence>
<dbReference type="Gene3D" id="1.10.10.10">
    <property type="entry name" value="Winged helix-like DNA-binding domain superfamily/Winged helix DNA-binding domain"/>
    <property type="match status" value="1"/>
</dbReference>
<reference evidence="13" key="1">
    <citation type="submission" date="2024-06" db="EMBL/GenBank/DDBJ databases">
        <title>Complete genome sequence of the cellulolytic actinobacterium, Cellulosimicrobium ES-005.</title>
        <authorList>
            <person name="Matthews C.T."/>
            <person name="Underwood K.D."/>
            <person name="Ghanchi K.M."/>
            <person name="Fields S.D."/>
            <person name="Gardner S.G."/>
        </authorList>
    </citation>
    <scope>NUCLEOTIDE SEQUENCE</scope>
    <source>
        <strain evidence="13">ES-005</strain>
    </source>
</reference>
<keyword evidence="9" id="KW-0238">DNA-binding</keyword>
<evidence type="ECO:0000313" key="13">
    <source>
        <dbReference type="EMBL" id="XCH28714.1"/>
    </source>
</evidence>
<dbReference type="GO" id="GO:0005829">
    <property type="term" value="C:cytosol"/>
    <property type="evidence" value="ECO:0007669"/>
    <property type="project" value="TreeGrafter"/>
</dbReference>
<comment type="cofactor">
    <cofactor evidence="12">
        <name>Mn(2+)</name>
        <dbReference type="ChEBI" id="CHEBI:29035"/>
    </cofactor>
    <cofactor evidence="12">
        <name>Fe(2+)</name>
        <dbReference type="ChEBI" id="CHEBI:29033"/>
    </cofactor>
    <text evidence="12">Binds 1 Mn(2+) or Fe(2+) ion per subunit.</text>
</comment>
<feature type="binding site" evidence="11">
    <location>
        <position position="122"/>
    </location>
    <ligand>
        <name>Zn(2+)</name>
        <dbReference type="ChEBI" id="CHEBI:29105"/>
    </ligand>
</feature>
<dbReference type="EMBL" id="CP159290">
    <property type="protein sequence ID" value="XCH28714.1"/>
    <property type="molecule type" value="Genomic_DNA"/>
</dbReference>
<name>A0AAU8FWH4_9MICO</name>
<feature type="binding site" evidence="11">
    <location>
        <position position="85"/>
    </location>
    <ligand>
        <name>Zn(2+)</name>
        <dbReference type="ChEBI" id="CHEBI:29105"/>
    </ligand>
</feature>